<sequence length="108" mass="11787">MAFALLFLPAILFQVLQEILRVRDSDRGLGIPSNGLLLVATISGGIVRALYGYWSVSGVPQSCGYSFAFGMLQTALEFACIFHQVGCATVLKAPVGRRLHLLRDEYPL</sequence>
<evidence type="ECO:0000313" key="2">
    <source>
        <dbReference type="EMBL" id="KAF2669597.1"/>
    </source>
</evidence>
<evidence type="ECO:0000313" key="3">
    <source>
        <dbReference type="Proteomes" id="UP000799302"/>
    </source>
</evidence>
<proteinExistence type="predicted"/>
<keyword evidence="3" id="KW-1185">Reference proteome</keyword>
<keyword evidence="1" id="KW-0732">Signal</keyword>
<feature type="chain" id="PRO_5025386726" evidence="1">
    <location>
        <begin position="18"/>
        <end position="108"/>
    </location>
</feature>
<name>A0A6A6UDR0_9PEZI</name>
<gene>
    <name evidence="2" type="ORF">BT63DRAFT_425280</name>
</gene>
<accession>A0A6A6UDR0</accession>
<feature type="signal peptide" evidence="1">
    <location>
        <begin position="1"/>
        <end position="17"/>
    </location>
</feature>
<reference evidence="2" key="1">
    <citation type="journal article" date="2020" name="Stud. Mycol.">
        <title>101 Dothideomycetes genomes: a test case for predicting lifestyles and emergence of pathogens.</title>
        <authorList>
            <person name="Haridas S."/>
            <person name="Albert R."/>
            <person name="Binder M."/>
            <person name="Bloem J."/>
            <person name="Labutti K."/>
            <person name="Salamov A."/>
            <person name="Andreopoulos B."/>
            <person name="Baker S."/>
            <person name="Barry K."/>
            <person name="Bills G."/>
            <person name="Bluhm B."/>
            <person name="Cannon C."/>
            <person name="Castanera R."/>
            <person name="Culley D."/>
            <person name="Daum C."/>
            <person name="Ezra D."/>
            <person name="Gonzalez J."/>
            <person name="Henrissat B."/>
            <person name="Kuo A."/>
            <person name="Liang C."/>
            <person name="Lipzen A."/>
            <person name="Lutzoni F."/>
            <person name="Magnuson J."/>
            <person name="Mondo S."/>
            <person name="Nolan M."/>
            <person name="Ohm R."/>
            <person name="Pangilinan J."/>
            <person name="Park H.-J."/>
            <person name="Ramirez L."/>
            <person name="Alfaro M."/>
            <person name="Sun H."/>
            <person name="Tritt A."/>
            <person name="Yoshinaga Y."/>
            <person name="Zwiers L.-H."/>
            <person name="Turgeon B."/>
            <person name="Goodwin S."/>
            <person name="Spatafora J."/>
            <person name="Crous P."/>
            <person name="Grigoriev I."/>
        </authorList>
    </citation>
    <scope>NUCLEOTIDE SEQUENCE</scope>
    <source>
        <strain evidence="2">CBS 115976</strain>
    </source>
</reference>
<dbReference type="Proteomes" id="UP000799302">
    <property type="component" value="Unassembled WGS sequence"/>
</dbReference>
<organism evidence="2 3">
    <name type="scientific">Microthyrium microscopicum</name>
    <dbReference type="NCBI Taxonomy" id="703497"/>
    <lineage>
        <taxon>Eukaryota</taxon>
        <taxon>Fungi</taxon>
        <taxon>Dikarya</taxon>
        <taxon>Ascomycota</taxon>
        <taxon>Pezizomycotina</taxon>
        <taxon>Dothideomycetes</taxon>
        <taxon>Dothideomycetes incertae sedis</taxon>
        <taxon>Microthyriales</taxon>
        <taxon>Microthyriaceae</taxon>
        <taxon>Microthyrium</taxon>
    </lineage>
</organism>
<evidence type="ECO:0000256" key="1">
    <source>
        <dbReference type="SAM" id="SignalP"/>
    </source>
</evidence>
<protein>
    <submittedName>
        <fullName evidence="2">Uncharacterized protein</fullName>
    </submittedName>
</protein>
<dbReference type="EMBL" id="MU004235">
    <property type="protein sequence ID" value="KAF2669597.1"/>
    <property type="molecule type" value="Genomic_DNA"/>
</dbReference>
<dbReference type="AlphaFoldDB" id="A0A6A6UDR0"/>